<keyword evidence="3 8" id="KW-0808">Transferase</keyword>
<dbReference type="GO" id="GO:0005524">
    <property type="term" value="F:ATP binding"/>
    <property type="evidence" value="ECO:0007669"/>
    <property type="project" value="UniProtKB-KW"/>
</dbReference>
<sequence>MINLPVIDEAIKNKRVLVRGDIDVPVDDYARLEAIKPTIDYLRDHGNVVILCGHLGRPIGDYEERFSVKRVAHWFANKEVNPSWIEGRFRGFEVDRNFIVLENLRFYPEEEKNDSGFAREIADLAEVYVNEAFATSERAHASIVGVPKFLPHFAGFQLAKEVEMLSKITNNPRRPVLAIIGGAKIETKAPVISAMEKLADKIIVGGKIVTEVFHYSLDREKVFALPLTEDFKDIFPQAISDMEADFLLADTIIWNGPFGAIEEDQWQAGTKKVAELILKNKKAYKVVGGGDTVDFLRKLGITDQFDWVSTGGGSMINFLSGGKLPGIEALQ</sequence>
<dbReference type="GO" id="GO:0006094">
    <property type="term" value="P:gluconeogenesis"/>
    <property type="evidence" value="ECO:0007669"/>
    <property type="project" value="TreeGrafter"/>
</dbReference>
<dbReference type="EMBL" id="MFJG01000021">
    <property type="protein sequence ID" value="OGG06798.1"/>
    <property type="molecule type" value="Genomic_DNA"/>
</dbReference>
<dbReference type="PANTHER" id="PTHR11406">
    <property type="entry name" value="PHOSPHOGLYCERATE KINASE"/>
    <property type="match status" value="1"/>
</dbReference>
<evidence type="ECO:0000256" key="7">
    <source>
        <dbReference type="PIRSR" id="PIRSR000724-2"/>
    </source>
</evidence>
<dbReference type="Gene3D" id="3.40.50.1260">
    <property type="entry name" value="Phosphoglycerate kinase, N-terminal domain"/>
    <property type="match status" value="3"/>
</dbReference>
<dbReference type="GO" id="GO:0004618">
    <property type="term" value="F:phosphoglycerate kinase activity"/>
    <property type="evidence" value="ECO:0007669"/>
    <property type="project" value="UniProtKB-EC"/>
</dbReference>
<comment type="caution">
    <text evidence="9">The sequence shown here is derived from an EMBL/GenBank/DDBJ whole genome shotgun (WGS) entry which is preliminary data.</text>
</comment>
<dbReference type="InterPro" id="IPR036043">
    <property type="entry name" value="Phosphoglycerate_kinase_sf"/>
</dbReference>
<evidence type="ECO:0000256" key="4">
    <source>
        <dbReference type="ARBA" id="ARBA00022741"/>
    </source>
</evidence>
<comment type="similarity">
    <text evidence="8">Belongs to the phosphoglycerate kinase family.</text>
</comment>
<evidence type="ECO:0000313" key="10">
    <source>
        <dbReference type="Proteomes" id="UP000178681"/>
    </source>
</evidence>
<dbReference type="AlphaFoldDB" id="A0A1F5Z2W2"/>
<dbReference type="SUPFAM" id="SSF53748">
    <property type="entry name" value="Phosphoglycerate kinase"/>
    <property type="match status" value="1"/>
</dbReference>
<dbReference type="EC" id="2.7.2.3" evidence="2 8"/>
<evidence type="ECO:0000256" key="6">
    <source>
        <dbReference type="ARBA" id="ARBA00022840"/>
    </source>
</evidence>
<evidence type="ECO:0000256" key="3">
    <source>
        <dbReference type="ARBA" id="ARBA00022679"/>
    </source>
</evidence>
<dbReference type="InterPro" id="IPR001576">
    <property type="entry name" value="Phosphoglycerate_kinase"/>
</dbReference>
<proteinExistence type="inferred from homology"/>
<organism evidence="9 10">
    <name type="scientific">Candidatus Gottesmanbacteria bacterium RIFCSPHIGHO2_01_FULL_42_12</name>
    <dbReference type="NCBI Taxonomy" id="1798377"/>
    <lineage>
        <taxon>Bacteria</taxon>
        <taxon>Candidatus Gottesmaniibacteriota</taxon>
    </lineage>
</organism>
<dbReference type="STRING" id="1798377.A2872_01040"/>
<evidence type="ECO:0000256" key="2">
    <source>
        <dbReference type="ARBA" id="ARBA00013061"/>
    </source>
</evidence>
<keyword evidence="6 7" id="KW-0067">ATP-binding</keyword>
<feature type="binding site" evidence="7">
    <location>
        <position position="188"/>
    </location>
    <ligand>
        <name>ATP</name>
        <dbReference type="ChEBI" id="CHEBI:30616"/>
    </ligand>
</feature>
<dbReference type="GO" id="GO:0005829">
    <property type="term" value="C:cytosol"/>
    <property type="evidence" value="ECO:0007669"/>
    <property type="project" value="TreeGrafter"/>
</dbReference>
<feature type="binding site" evidence="7">
    <location>
        <position position="262"/>
    </location>
    <ligand>
        <name>ATP</name>
        <dbReference type="ChEBI" id="CHEBI:30616"/>
    </ligand>
</feature>
<comment type="catalytic activity">
    <reaction evidence="1 8">
        <text>(2R)-3-phosphoglycerate + ATP = (2R)-3-phospho-glyceroyl phosphate + ADP</text>
        <dbReference type="Rhea" id="RHEA:14801"/>
        <dbReference type="ChEBI" id="CHEBI:30616"/>
        <dbReference type="ChEBI" id="CHEBI:57604"/>
        <dbReference type="ChEBI" id="CHEBI:58272"/>
        <dbReference type="ChEBI" id="CHEBI:456216"/>
        <dbReference type="EC" id="2.7.2.3"/>
    </reaction>
</comment>
<dbReference type="GO" id="GO:0006096">
    <property type="term" value="P:glycolytic process"/>
    <property type="evidence" value="ECO:0007669"/>
    <property type="project" value="InterPro"/>
</dbReference>
<evidence type="ECO:0000256" key="8">
    <source>
        <dbReference type="RuleBase" id="RU000532"/>
    </source>
</evidence>
<keyword evidence="5 8" id="KW-0418">Kinase</keyword>
<dbReference type="Proteomes" id="UP000178681">
    <property type="component" value="Unassembled WGS sequence"/>
</dbReference>
<gene>
    <name evidence="9" type="ORF">A2872_01040</name>
</gene>
<dbReference type="PRINTS" id="PR00477">
    <property type="entry name" value="PHGLYCKINASE"/>
</dbReference>
<dbReference type="InterPro" id="IPR015824">
    <property type="entry name" value="Phosphoglycerate_kinase_N"/>
</dbReference>
<evidence type="ECO:0000256" key="5">
    <source>
        <dbReference type="ARBA" id="ARBA00022777"/>
    </source>
</evidence>
<reference evidence="9 10" key="1">
    <citation type="journal article" date="2016" name="Nat. Commun.">
        <title>Thousands of microbial genomes shed light on interconnected biogeochemical processes in an aquifer system.</title>
        <authorList>
            <person name="Anantharaman K."/>
            <person name="Brown C.T."/>
            <person name="Hug L.A."/>
            <person name="Sharon I."/>
            <person name="Castelle C.J."/>
            <person name="Probst A.J."/>
            <person name="Thomas B.C."/>
            <person name="Singh A."/>
            <person name="Wilkins M.J."/>
            <person name="Karaoz U."/>
            <person name="Brodie E.L."/>
            <person name="Williams K.H."/>
            <person name="Hubbard S.S."/>
            <person name="Banfield J.F."/>
        </authorList>
    </citation>
    <scope>NUCLEOTIDE SEQUENCE [LARGE SCALE GENOMIC DNA]</scope>
</reference>
<keyword evidence="4" id="KW-0547">Nucleotide-binding</keyword>
<protein>
    <recommendedName>
        <fullName evidence="2 8">Phosphoglycerate kinase</fullName>
        <ecNumber evidence="2 8">2.7.2.3</ecNumber>
    </recommendedName>
</protein>
<accession>A0A1F5Z2W2</accession>
<dbReference type="GO" id="GO:0043531">
    <property type="term" value="F:ADP binding"/>
    <property type="evidence" value="ECO:0007669"/>
    <property type="project" value="TreeGrafter"/>
</dbReference>
<evidence type="ECO:0000256" key="1">
    <source>
        <dbReference type="ARBA" id="ARBA00000642"/>
    </source>
</evidence>
<name>A0A1F5Z2W2_9BACT</name>
<evidence type="ECO:0000313" key="9">
    <source>
        <dbReference type="EMBL" id="OGG06798.1"/>
    </source>
</evidence>
<dbReference type="PIRSF" id="PIRSF000724">
    <property type="entry name" value="Pgk"/>
    <property type="match status" value="1"/>
</dbReference>
<dbReference type="PANTHER" id="PTHR11406:SF23">
    <property type="entry name" value="PHOSPHOGLYCERATE KINASE 1, CHLOROPLASTIC-RELATED"/>
    <property type="match status" value="1"/>
</dbReference>
<dbReference type="Pfam" id="PF00162">
    <property type="entry name" value="PGK"/>
    <property type="match status" value="2"/>
</dbReference>
<feature type="binding site" evidence="7">
    <location>
        <begin position="289"/>
        <end position="292"/>
    </location>
    <ligand>
        <name>ATP</name>
        <dbReference type="ChEBI" id="CHEBI:30616"/>
    </ligand>
</feature>